<dbReference type="RefSeq" id="WP_211912833.1">
    <property type="nucleotide sequence ID" value="NZ_CP036498.1"/>
</dbReference>
<evidence type="ECO:0000256" key="2">
    <source>
        <dbReference type="SAM" id="Phobius"/>
    </source>
</evidence>
<accession>A0ABX8A9E2</accession>
<feature type="transmembrane region" description="Helical" evidence="2">
    <location>
        <begin position="103"/>
        <end position="127"/>
    </location>
</feature>
<evidence type="ECO:0000313" key="3">
    <source>
        <dbReference type="EMBL" id="QUS39289.1"/>
    </source>
</evidence>
<feature type="transmembrane region" description="Helical" evidence="2">
    <location>
        <begin position="156"/>
        <end position="177"/>
    </location>
</feature>
<reference evidence="3 4" key="1">
    <citation type="submission" date="2019-02" db="EMBL/GenBank/DDBJ databases">
        <title>Emended description of the genus Rhodopseudomonas and description of Rhodopseudomonas albus sp. nov., a non-phototrophic, heavy-metal-tolerant bacterium isolated from garden soil.</title>
        <authorList>
            <person name="Bao Z."/>
            <person name="Cao W.W."/>
            <person name="Sato Y."/>
            <person name="Nishizawa T."/>
            <person name="Zhao J."/>
            <person name="Guo Y."/>
            <person name="Ohta H."/>
        </authorList>
    </citation>
    <scope>NUCLEOTIDE SEQUENCE [LARGE SCALE GENOMIC DNA]</scope>
    <source>
        <strain evidence="3 4">SK50-23</strain>
    </source>
</reference>
<evidence type="ECO:0000256" key="1">
    <source>
        <dbReference type="SAM" id="MobiDB-lite"/>
    </source>
</evidence>
<feature type="region of interest" description="Disordered" evidence="1">
    <location>
        <begin position="186"/>
        <end position="230"/>
    </location>
</feature>
<keyword evidence="2" id="KW-0812">Transmembrane</keyword>
<keyword evidence="4" id="KW-1185">Reference proteome</keyword>
<keyword evidence="2" id="KW-1133">Transmembrane helix</keyword>
<sequence>MKARSWLAAVWAAALVFPVLLTLGLVPVLKSWQPTVPAQIDVASRASNCRTETIKQLGIEKPNFDLLGQISWHCYTQVRGEAILVDFNIRRLALVNQQIDGAVILWMVVAITISGIALAALQLLAAFRLASGGKGELAQSQELTLEQNKISVKSSVTGLMIFAMSFAFFMVYVAWVYTSKELKQEAPSEQSDTQRANAKTPLPFLGLGGTAVTPPAKPTEDPTPGATPTK</sequence>
<keyword evidence="2" id="KW-0472">Membrane</keyword>
<feature type="compositionally biased region" description="Polar residues" evidence="1">
    <location>
        <begin position="187"/>
        <end position="197"/>
    </location>
</feature>
<gene>
    <name evidence="3" type="ORF">RPMA_10910</name>
</gene>
<dbReference type="EMBL" id="CP036498">
    <property type="protein sequence ID" value="QUS39289.1"/>
    <property type="molecule type" value="Genomic_DNA"/>
</dbReference>
<organism evidence="3 4">
    <name type="scientific">Tardiphaga alba</name>
    <dbReference type="NCBI Taxonomy" id="340268"/>
    <lineage>
        <taxon>Bacteria</taxon>
        <taxon>Pseudomonadati</taxon>
        <taxon>Pseudomonadota</taxon>
        <taxon>Alphaproteobacteria</taxon>
        <taxon>Hyphomicrobiales</taxon>
        <taxon>Nitrobacteraceae</taxon>
        <taxon>Tardiphaga</taxon>
    </lineage>
</organism>
<dbReference type="Proteomes" id="UP000682843">
    <property type="component" value="Chromosome"/>
</dbReference>
<proteinExistence type="predicted"/>
<protein>
    <submittedName>
        <fullName evidence="3">Uncharacterized protein</fullName>
    </submittedName>
</protein>
<name>A0ABX8A9E2_9BRAD</name>
<evidence type="ECO:0000313" key="4">
    <source>
        <dbReference type="Proteomes" id="UP000682843"/>
    </source>
</evidence>